<dbReference type="InterPro" id="IPR013783">
    <property type="entry name" value="Ig-like_fold"/>
</dbReference>
<dbReference type="Pfam" id="PF07705">
    <property type="entry name" value="CARDB"/>
    <property type="match status" value="4"/>
</dbReference>
<feature type="domain" description="CARDB" evidence="2">
    <location>
        <begin position="182"/>
        <end position="278"/>
    </location>
</feature>
<dbReference type="InterPro" id="IPR011635">
    <property type="entry name" value="CARDB"/>
</dbReference>
<dbReference type="AlphaFoldDB" id="A0A932DSB2"/>
<reference evidence="3" key="1">
    <citation type="submission" date="2020-07" db="EMBL/GenBank/DDBJ databases">
        <title>Huge and variable diversity of episymbiotic CPR bacteria and DPANN archaea in groundwater ecosystems.</title>
        <authorList>
            <person name="He C.Y."/>
            <person name="Keren R."/>
            <person name="Whittaker M."/>
            <person name="Farag I.F."/>
            <person name="Doudna J."/>
            <person name="Cate J.H.D."/>
            <person name="Banfield J.F."/>
        </authorList>
    </citation>
    <scope>NUCLEOTIDE SEQUENCE</scope>
    <source>
        <strain evidence="3">NC_groundwater_418_Ag_B-0.1um_45_10</strain>
    </source>
</reference>
<name>A0A932DSB2_9BACT</name>
<dbReference type="EMBL" id="JACPHQ010000007">
    <property type="protein sequence ID" value="MBI2465717.1"/>
    <property type="molecule type" value="Genomic_DNA"/>
</dbReference>
<feature type="domain" description="CARDB" evidence="2">
    <location>
        <begin position="321"/>
        <end position="387"/>
    </location>
</feature>
<dbReference type="Gene3D" id="2.60.40.10">
    <property type="entry name" value="Immunoglobulins"/>
    <property type="match status" value="4"/>
</dbReference>
<organism evidence="3 4">
    <name type="scientific">Candidatus Sungiibacteriota bacterium</name>
    <dbReference type="NCBI Taxonomy" id="2750080"/>
    <lineage>
        <taxon>Bacteria</taxon>
        <taxon>Candidatus Sungiibacteriota</taxon>
    </lineage>
</organism>
<comment type="caution">
    <text evidence="3">The sequence shown here is derived from an EMBL/GenBank/DDBJ whole genome shotgun (WGS) entry which is preliminary data.</text>
</comment>
<dbReference type="Proteomes" id="UP000709672">
    <property type="component" value="Unassembled WGS sequence"/>
</dbReference>
<evidence type="ECO:0000313" key="3">
    <source>
        <dbReference type="EMBL" id="MBI2465717.1"/>
    </source>
</evidence>
<accession>A0A932DSB2</accession>
<keyword evidence="1" id="KW-1133">Transmembrane helix</keyword>
<sequence>MNVKTSAYIKILPKKYLLKSAILCLIFTLAGLGVFTQTILAANANLRVTGVVRAYTSPRVGEAVRFDVYVKNDGQASAPSSQVRLRLDTNNNGSFENTFYQGLGSLAVGNSLTASFNWTPGVAGTYGVESCADSANTVSELNENDNCSTQTFTVTGGGTSTPPPIIYPPEHQYAELGIDGVTRSHAAPNINDQVNFRVFIKNSGLITAPASVARLRIDSNNNGSFETVLHQNVSSIPAAESQTAVFYWIPSSAGTYGVESCADSSNTIAELNESNNCSVQTFNVVTSGESVNPPTPPGWANLRVTGVVRAYTSPRVGEAVRFDVYVKNDGQAFENTFYQGLGSLAVGNSLTASFNWTPGVAGTYGVESCADSANTVSELNENDNCSTQTFTVTGSGSVTPPPVIYPPIIYPPQQPSPIYIPAPQQPQIIYQPSPSPQIIYQSSPSPQIIYQPPASPQIIQYPSYPAYYSYPYPYQSTLPDLSVVEVNLSPNLPRVNRLVTITAAIRNNSGVMRVEQSEAGLRIDDQASNTEDVRLFYNVDFIQPGDYRAVTFYWTPTMTGNHRLELCADSGGRITESDESNNCSIQYINVNSDTAYLLPAVSLYSVPFNINRGENSTLVWNTTNAANCFASEGWSGNKAASGSETIYPVNTRTYFLTCYNSYGQNSANTTVYVNGTSAVSKNLTASCVASPGSTVVGRQVTFAAGESGAIGTPSYVWSGDISGIGIINRKTFSSAGSKTATITVTDSAGRTATAQCRTQVNSAAVAAAPAKIYKPRPTAPKTKDACQQYPPGATIYNYYYNNGQQATNCSAAALDSQTSEPTTPAGPAISQDKPIAAVLSLGLGDTGRFFFWFSMAMLNLFLMAALVYIFFYIFRFNRQQKDI</sequence>
<protein>
    <recommendedName>
        <fullName evidence="2">CARDB domain-containing protein</fullName>
    </recommendedName>
</protein>
<feature type="domain" description="CARDB" evidence="2">
    <location>
        <begin position="479"/>
        <end position="584"/>
    </location>
</feature>
<feature type="transmembrane region" description="Helical" evidence="1">
    <location>
        <begin position="849"/>
        <end position="874"/>
    </location>
</feature>
<evidence type="ECO:0000313" key="4">
    <source>
        <dbReference type="Proteomes" id="UP000709672"/>
    </source>
</evidence>
<evidence type="ECO:0000259" key="2">
    <source>
        <dbReference type="Pfam" id="PF07705"/>
    </source>
</evidence>
<feature type="domain" description="CARDB" evidence="2">
    <location>
        <begin position="56"/>
        <end position="149"/>
    </location>
</feature>
<keyword evidence="1" id="KW-0472">Membrane</keyword>
<evidence type="ECO:0000256" key="1">
    <source>
        <dbReference type="SAM" id="Phobius"/>
    </source>
</evidence>
<gene>
    <name evidence="3" type="ORF">HYV66_00610</name>
</gene>
<keyword evidence="1" id="KW-0812">Transmembrane</keyword>
<proteinExistence type="predicted"/>